<name>A0A0A2GV81_9FLAO</name>
<dbReference type="AlphaFoldDB" id="A0A0A2GV81"/>
<organism evidence="9 10">
    <name type="scientific">Dokdonia donghaensis DSW-1</name>
    <dbReference type="NCBI Taxonomy" id="1300343"/>
    <lineage>
        <taxon>Bacteria</taxon>
        <taxon>Pseudomonadati</taxon>
        <taxon>Bacteroidota</taxon>
        <taxon>Flavobacteriia</taxon>
        <taxon>Flavobacteriales</taxon>
        <taxon>Flavobacteriaceae</taxon>
        <taxon>Dokdonia</taxon>
    </lineage>
</organism>
<evidence type="ECO:0000256" key="5">
    <source>
        <dbReference type="ARBA" id="ARBA00023237"/>
    </source>
</evidence>
<dbReference type="Gene3D" id="1.25.40.390">
    <property type="match status" value="1"/>
</dbReference>
<dbReference type="OrthoDB" id="5694214at2"/>
<comment type="subcellular location">
    <subcellularLocation>
        <location evidence="1">Cell outer membrane</location>
    </subcellularLocation>
</comment>
<dbReference type="GO" id="GO:0009279">
    <property type="term" value="C:cell outer membrane"/>
    <property type="evidence" value="ECO:0007669"/>
    <property type="project" value="UniProtKB-SubCell"/>
</dbReference>
<dbReference type="Pfam" id="PF07980">
    <property type="entry name" value="SusD_RagB"/>
    <property type="match status" value="1"/>
</dbReference>
<dbReference type="Pfam" id="PF14322">
    <property type="entry name" value="SusD-like_3"/>
    <property type="match status" value="1"/>
</dbReference>
<keyword evidence="5" id="KW-0998">Cell outer membrane</keyword>
<feature type="domain" description="RagB/SusD" evidence="7">
    <location>
        <begin position="343"/>
        <end position="487"/>
    </location>
</feature>
<keyword evidence="3 6" id="KW-0732">Signal</keyword>
<dbReference type="RefSeq" id="WP_035326863.1">
    <property type="nucleotide sequence ID" value="NZ_CP015125.1"/>
</dbReference>
<evidence type="ECO:0000259" key="8">
    <source>
        <dbReference type="Pfam" id="PF14322"/>
    </source>
</evidence>
<dbReference type="InterPro" id="IPR011990">
    <property type="entry name" value="TPR-like_helical_dom_sf"/>
</dbReference>
<reference evidence="9 10" key="1">
    <citation type="submission" date="2014-10" db="EMBL/GenBank/DDBJ databases">
        <title>Draft genome sequence of the proteorhodopsin-containing marine bacterium Dokdonia donghaensis.</title>
        <authorList>
            <person name="Gomez-Consarnau L."/>
            <person name="Gonzalez J.M."/>
            <person name="Riedel T."/>
            <person name="Jaenicke S."/>
            <person name="Wagner-Doebler I."/>
            <person name="Fuhrman J.A."/>
        </authorList>
    </citation>
    <scope>NUCLEOTIDE SEQUENCE [LARGE SCALE GENOMIC DNA]</scope>
    <source>
        <strain evidence="9 10">DSW-1</strain>
    </source>
</reference>
<evidence type="ECO:0000256" key="2">
    <source>
        <dbReference type="ARBA" id="ARBA00006275"/>
    </source>
</evidence>
<evidence type="ECO:0000256" key="1">
    <source>
        <dbReference type="ARBA" id="ARBA00004442"/>
    </source>
</evidence>
<evidence type="ECO:0000259" key="7">
    <source>
        <dbReference type="Pfam" id="PF07980"/>
    </source>
</evidence>
<keyword evidence="4" id="KW-0472">Membrane</keyword>
<dbReference type="InterPro" id="IPR012944">
    <property type="entry name" value="SusD_RagB_dom"/>
</dbReference>
<comment type="similarity">
    <text evidence="2">Belongs to the SusD family.</text>
</comment>
<gene>
    <name evidence="9" type="ORF">NV36_10135</name>
</gene>
<dbReference type="PROSITE" id="PS51257">
    <property type="entry name" value="PROKAR_LIPOPROTEIN"/>
    <property type="match status" value="1"/>
</dbReference>
<feature type="chain" id="PRO_5001987819" evidence="6">
    <location>
        <begin position="21"/>
        <end position="487"/>
    </location>
</feature>
<dbReference type="EMBL" id="JSAQ01000001">
    <property type="protein sequence ID" value="KGO07157.1"/>
    <property type="molecule type" value="Genomic_DNA"/>
</dbReference>
<keyword evidence="10" id="KW-1185">Reference proteome</keyword>
<dbReference type="Proteomes" id="UP000030140">
    <property type="component" value="Unassembled WGS sequence"/>
</dbReference>
<comment type="caution">
    <text evidence="9">The sequence shown here is derived from an EMBL/GenBank/DDBJ whole genome shotgun (WGS) entry which is preliminary data.</text>
</comment>
<evidence type="ECO:0000313" key="9">
    <source>
        <dbReference type="EMBL" id="KGO07157.1"/>
    </source>
</evidence>
<proteinExistence type="inferred from homology"/>
<evidence type="ECO:0000256" key="3">
    <source>
        <dbReference type="ARBA" id="ARBA00022729"/>
    </source>
</evidence>
<sequence>MKTFKRLLMLLIVVSTVSCGDDFLEPVPTAVLVGETFPNNAEELESVLVSVYDALQGVNSLELTDASLNHAQQIEFYVTEMLSDNTRSKSGEGEAGQFDNFTVQPTNGFVFDYYRSMYDIITKANLVLDNIDLAGEDAATIEGEARFLRGLAYFNLVRSYGDVPLIDGPILISDSEAQFTRIATSDIYAFIIEDFQNAIGSLDVTSTPNRASKAAAQGMLAKVYLTQGTNYGEAQGLLEDIINSEQYALEADFRDVFFNEANGENIFTVGYVASNSLESQNFSAEMLNGVGRTSGVNYVTDEAIAALDEFGGDRAQYSKRVDAQQPTQTQVVKWIPNGDADLGIAETSSDPTSAGNDWIILRYADVLLMHVEAILAGGAQTTSSNALASFQEIRDRAGLADDPDNPDDDANTVTVITRDDLLVERRVELAFENHRIHDLRRFGVAQDVLTAFSNANGHSFSATDLLLPIPQFEINLSNGLLSQNPGY</sequence>
<evidence type="ECO:0000313" key="10">
    <source>
        <dbReference type="Proteomes" id="UP000030140"/>
    </source>
</evidence>
<feature type="domain" description="SusD-like N-terminal" evidence="8">
    <location>
        <begin position="69"/>
        <end position="225"/>
    </location>
</feature>
<evidence type="ECO:0000256" key="6">
    <source>
        <dbReference type="SAM" id="SignalP"/>
    </source>
</evidence>
<dbReference type="SUPFAM" id="SSF48452">
    <property type="entry name" value="TPR-like"/>
    <property type="match status" value="1"/>
</dbReference>
<evidence type="ECO:0000256" key="4">
    <source>
        <dbReference type="ARBA" id="ARBA00023136"/>
    </source>
</evidence>
<feature type="signal peptide" evidence="6">
    <location>
        <begin position="1"/>
        <end position="20"/>
    </location>
</feature>
<dbReference type="CDD" id="cd08977">
    <property type="entry name" value="SusD"/>
    <property type="match status" value="1"/>
</dbReference>
<protein>
    <submittedName>
        <fullName evidence="9">Carbohydrate-binding protein SusD</fullName>
    </submittedName>
</protein>
<dbReference type="InterPro" id="IPR033985">
    <property type="entry name" value="SusD-like_N"/>
</dbReference>
<accession>A0A0A2GV81</accession>